<dbReference type="PANTHER" id="PTHR43434:SF20">
    <property type="entry name" value="5'-NUCLEOTIDASE"/>
    <property type="match status" value="1"/>
</dbReference>
<dbReference type="SFLD" id="SFLDS00003">
    <property type="entry name" value="Haloacid_Dehalogenase"/>
    <property type="match status" value="1"/>
</dbReference>
<dbReference type="InterPro" id="IPR023214">
    <property type="entry name" value="HAD_sf"/>
</dbReference>
<evidence type="ECO:0000313" key="2">
    <source>
        <dbReference type="Proteomes" id="UP000826793"/>
    </source>
</evidence>
<organism evidence="1 2">
    <name type="scientific">Candidatus Acutalibacter pullicola</name>
    <dbReference type="NCBI Taxonomy" id="2838417"/>
    <lineage>
        <taxon>Bacteria</taxon>
        <taxon>Bacillati</taxon>
        <taxon>Bacillota</taxon>
        <taxon>Clostridia</taxon>
        <taxon>Eubacteriales</taxon>
        <taxon>Acutalibacteraceae</taxon>
        <taxon>Acutalibacter</taxon>
    </lineage>
</organism>
<dbReference type="PANTHER" id="PTHR43434">
    <property type="entry name" value="PHOSPHOGLYCOLATE PHOSPHATASE"/>
    <property type="match status" value="1"/>
</dbReference>
<dbReference type="SFLD" id="SFLDG01129">
    <property type="entry name" value="C1.5:_HAD__Beta-PGM__Phosphata"/>
    <property type="match status" value="1"/>
</dbReference>
<dbReference type="InterPro" id="IPR050155">
    <property type="entry name" value="HAD-like_hydrolase_sf"/>
</dbReference>
<proteinExistence type="predicted"/>
<reference evidence="1" key="1">
    <citation type="journal article" date="2021" name="PeerJ">
        <title>Extensive microbial diversity within the chicken gut microbiome revealed by metagenomics and culture.</title>
        <authorList>
            <person name="Gilroy R."/>
            <person name="Ravi A."/>
            <person name="Getino M."/>
            <person name="Pursley I."/>
            <person name="Horton D.L."/>
            <person name="Alikhan N.F."/>
            <person name="Baker D."/>
            <person name="Gharbi K."/>
            <person name="Hall N."/>
            <person name="Watson M."/>
            <person name="Adriaenssens E.M."/>
            <person name="Foster-Nyarko E."/>
            <person name="Jarju S."/>
            <person name="Secka A."/>
            <person name="Antonio M."/>
            <person name="Oren A."/>
            <person name="Chaudhuri R.R."/>
            <person name="La Ragione R."/>
            <person name="Hildebrand F."/>
            <person name="Pallen M.J."/>
        </authorList>
    </citation>
    <scope>NUCLEOTIDE SEQUENCE</scope>
    <source>
        <strain evidence="1">CHK185-1770</strain>
    </source>
</reference>
<comment type="caution">
    <text evidence="1">The sequence shown here is derived from an EMBL/GenBank/DDBJ whole genome shotgun (WGS) entry which is preliminary data.</text>
</comment>
<dbReference type="InterPro" id="IPR041492">
    <property type="entry name" value="HAD_2"/>
</dbReference>
<protein>
    <submittedName>
        <fullName evidence="1">HAD hydrolase-like protein</fullName>
    </submittedName>
</protein>
<gene>
    <name evidence="1" type="ORF">H9710_00620</name>
</gene>
<dbReference type="Gene3D" id="1.10.150.240">
    <property type="entry name" value="Putative phosphatase, domain 2"/>
    <property type="match status" value="1"/>
</dbReference>
<accession>A0A9D2SF74</accession>
<dbReference type="AlphaFoldDB" id="A0A9D2SF74"/>
<dbReference type="SUPFAM" id="SSF56784">
    <property type="entry name" value="HAD-like"/>
    <property type="match status" value="1"/>
</dbReference>
<sequence>MKRYFLFDLDGTVADNGEGILQSAQYALDAFGIHNEPVERLRRFVGPPLHESFMELYGFSKEQAFAAVEKYRERYRVKGVYENQLYPGMQELLARLSQQAVVCLATSKPEVFARTILETRQVLPCFQVVVGAQLDGSRTDKAEVIGEVLRQLDHPPKEQAVMIGDRKHDILGAQKAGLDSIGVEYGFAPPGELAEAGAQWIVPTVAELEKLCLSLCGAGRA</sequence>
<dbReference type="Gene3D" id="3.40.50.1000">
    <property type="entry name" value="HAD superfamily/HAD-like"/>
    <property type="match status" value="1"/>
</dbReference>
<reference evidence="1" key="2">
    <citation type="submission" date="2021-04" db="EMBL/GenBank/DDBJ databases">
        <authorList>
            <person name="Gilroy R."/>
        </authorList>
    </citation>
    <scope>NUCLEOTIDE SEQUENCE</scope>
    <source>
        <strain evidence="1">CHK185-1770</strain>
    </source>
</reference>
<dbReference type="EMBL" id="DWXG01000004">
    <property type="protein sequence ID" value="HJB97067.1"/>
    <property type="molecule type" value="Genomic_DNA"/>
</dbReference>
<dbReference type="InterPro" id="IPR036412">
    <property type="entry name" value="HAD-like_sf"/>
</dbReference>
<evidence type="ECO:0000313" key="1">
    <source>
        <dbReference type="EMBL" id="HJB97067.1"/>
    </source>
</evidence>
<dbReference type="Pfam" id="PF13419">
    <property type="entry name" value="HAD_2"/>
    <property type="match status" value="1"/>
</dbReference>
<keyword evidence="1" id="KW-0378">Hydrolase</keyword>
<dbReference type="GO" id="GO:0004713">
    <property type="term" value="F:protein tyrosine kinase activity"/>
    <property type="evidence" value="ECO:0007669"/>
    <property type="project" value="TreeGrafter"/>
</dbReference>
<dbReference type="Proteomes" id="UP000826793">
    <property type="component" value="Unassembled WGS sequence"/>
</dbReference>
<dbReference type="GO" id="GO:0005829">
    <property type="term" value="C:cytosol"/>
    <property type="evidence" value="ECO:0007669"/>
    <property type="project" value="TreeGrafter"/>
</dbReference>
<dbReference type="GO" id="GO:0016787">
    <property type="term" value="F:hydrolase activity"/>
    <property type="evidence" value="ECO:0007669"/>
    <property type="project" value="UniProtKB-KW"/>
</dbReference>
<dbReference type="InterPro" id="IPR023198">
    <property type="entry name" value="PGP-like_dom2"/>
</dbReference>
<name>A0A9D2SF74_9FIRM</name>